<evidence type="ECO:0000313" key="2">
    <source>
        <dbReference type="EMBL" id="MFC7330047.1"/>
    </source>
</evidence>
<dbReference type="Gene3D" id="2.170.150.40">
    <property type="entry name" value="Domain of unknown function (DUF427)"/>
    <property type="match status" value="2"/>
</dbReference>
<gene>
    <name evidence="2" type="ORF">ACFQRF_20160</name>
</gene>
<organism evidence="2 3">
    <name type="scientific">Marinactinospora rubrisoli</name>
    <dbReference type="NCBI Taxonomy" id="2715399"/>
    <lineage>
        <taxon>Bacteria</taxon>
        <taxon>Bacillati</taxon>
        <taxon>Actinomycetota</taxon>
        <taxon>Actinomycetes</taxon>
        <taxon>Streptosporangiales</taxon>
        <taxon>Nocardiopsidaceae</taxon>
        <taxon>Marinactinospora</taxon>
    </lineage>
</organism>
<feature type="domain" description="DUF427" evidence="1">
    <location>
        <begin position="38"/>
        <end position="129"/>
    </location>
</feature>
<evidence type="ECO:0000259" key="1">
    <source>
        <dbReference type="Pfam" id="PF04248"/>
    </source>
</evidence>
<proteinExistence type="predicted"/>
<reference evidence="3" key="1">
    <citation type="journal article" date="2019" name="Int. J. Syst. Evol. Microbiol.">
        <title>The Global Catalogue of Microorganisms (GCM) 10K type strain sequencing project: providing services to taxonomists for standard genome sequencing and annotation.</title>
        <authorList>
            <consortium name="The Broad Institute Genomics Platform"/>
            <consortium name="The Broad Institute Genome Sequencing Center for Infectious Disease"/>
            <person name="Wu L."/>
            <person name="Ma J."/>
        </authorList>
    </citation>
    <scope>NUCLEOTIDE SEQUENCE [LARGE SCALE GENOMIC DNA]</scope>
    <source>
        <strain evidence="3">CGMCC 4.7382</strain>
    </source>
</reference>
<comment type="caution">
    <text evidence="2">The sequence shown here is derived from an EMBL/GenBank/DDBJ whole genome shotgun (WGS) entry which is preliminary data.</text>
</comment>
<sequence length="274" mass="30938">MSLTFGGGPLAGDAPTTVNYRIDGPAHDLFMHPFPRRVRAEVGGQTVLDTEQGHLLHETGLTPVLYVPWEDIKRSTLTRTDHTTHCPFKGDAAYWTLSVGSHTAENAVWAYPEPKPAASWLRGLAAMYWDAADAWYDEEERVHGHLRDPFHRVDTRQSSRLVRVSLGDETIAATGNTKVLSETGLPNRYYLPPEDVRRDLLVPSRTRAYCPYKGLATYWNVRVGDREVADAVWSYQHPLKDAQDVRGYYCFLHDDLTTKVEHQPEPVSPHHPLG</sequence>
<name>A0ABW2KLL5_9ACTN</name>
<feature type="domain" description="DUF427" evidence="1">
    <location>
        <begin position="162"/>
        <end position="253"/>
    </location>
</feature>
<protein>
    <submittedName>
        <fullName evidence="2">DUF427 domain-containing protein</fullName>
    </submittedName>
</protein>
<dbReference type="InterPro" id="IPR038694">
    <property type="entry name" value="DUF427_sf"/>
</dbReference>
<dbReference type="PANTHER" id="PTHR34310">
    <property type="entry name" value="DUF427 DOMAIN PROTEIN (AFU_ORTHOLOGUE AFUA_3G02220)"/>
    <property type="match status" value="1"/>
</dbReference>
<evidence type="ECO:0000313" key="3">
    <source>
        <dbReference type="Proteomes" id="UP001596540"/>
    </source>
</evidence>
<dbReference type="EMBL" id="JBHTBH010000010">
    <property type="protein sequence ID" value="MFC7330047.1"/>
    <property type="molecule type" value="Genomic_DNA"/>
</dbReference>
<keyword evidence="3" id="KW-1185">Reference proteome</keyword>
<dbReference type="Proteomes" id="UP001596540">
    <property type="component" value="Unassembled WGS sequence"/>
</dbReference>
<dbReference type="InterPro" id="IPR007361">
    <property type="entry name" value="DUF427"/>
</dbReference>
<dbReference type="PANTHER" id="PTHR34310:SF8">
    <property type="entry name" value="CONSERVED PROTEIN"/>
    <property type="match status" value="1"/>
</dbReference>
<accession>A0ABW2KLL5</accession>
<dbReference type="RefSeq" id="WP_379872694.1">
    <property type="nucleotide sequence ID" value="NZ_JBHTBH010000010.1"/>
</dbReference>
<dbReference type="Pfam" id="PF04248">
    <property type="entry name" value="NTP_transf_9"/>
    <property type="match status" value="2"/>
</dbReference>